<gene>
    <name evidence="3" type="ORF">CHILSU_LOCUS4958</name>
</gene>
<evidence type="ECO:0000256" key="1">
    <source>
        <dbReference type="PROSITE-ProRule" id="PRU00047"/>
    </source>
</evidence>
<reference evidence="3" key="1">
    <citation type="submission" date="2021-12" db="EMBL/GenBank/DDBJ databases">
        <authorList>
            <person name="King R."/>
        </authorList>
    </citation>
    <scope>NUCLEOTIDE SEQUENCE</scope>
</reference>
<keyword evidence="1" id="KW-0479">Metal-binding</keyword>
<dbReference type="EMBL" id="OU963895">
    <property type="protein sequence ID" value="CAH0401725.1"/>
    <property type="molecule type" value="Genomic_DNA"/>
</dbReference>
<evidence type="ECO:0000313" key="4">
    <source>
        <dbReference type="Proteomes" id="UP001153292"/>
    </source>
</evidence>
<keyword evidence="1" id="KW-0863">Zinc-finger</keyword>
<evidence type="ECO:0000313" key="3">
    <source>
        <dbReference type="EMBL" id="CAH0401725.1"/>
    </source>
</evidence>
<dbReference type="InterPro" id="IPR001878">
    <property type="entry name" value="Znf_CCHC"/>
</dbReference>
<protein>
    <recommendedName>
        <fullName evidence="2">CCHC-type domain-containing protein</fullName>
    </recommendedName>
</protein>
<name>A0ABN8AZ40_CHISP</name>
<proteinExistence type="predicted"/>
<keyword evidence="4" id="KW-1185">Reference proteome</keyword>
<sequence>MKVDALAKRMEEAGGEYAEIGRPQQCADLKLTGLDESVTLDEVRKEKAKVGGCAVHEVTSGGVHPGPRGERGMLVRCPTWAAKKVAGGGKLKVGWSLAKVTILSRRVHCFRCMGRGHAATRCPAKEDWSTVFGKSRKA</sequence>
<dbReference type="PROSITE" id="PS50158">
    <property type="entry name" value="ZF_CCHC"/>
    <property type="match status" value="1"/>
</dbReference>
<dbReference type="Proteomes" id="UP001153292">
    <property type="component" value="Chromosome 2"/>
</dbReference>
<keyword evidence="1" id="KW-0862">Zinc</keyword>
<accession>A0ABN8AZ40</accession>
<evidence type="ECO:0000259" key="2">
    <source>
        <dbReference type="PROSITE" id="PS50158"/>
    </source>
</evidence>
<feature type="domain" description="CCHC-type" evidence="2">
    <location>
        <begin position="109"/>
        <end position="123"/>
    </location>
</feature>
<organism evidence="3 4">
    <name type="scientific">Chilo suppressalis</name>
    <name type="common">Asiatic rice borer moth</name>
    <dbReference type="NCBI Taxonomy" id="168631"/>
    <lineage>
        <taxon>Eukaryota</taxon>
        <taxon>Metazoa</taxon>
        <taxon>Ecdysozoa</taxon>
        <taxon>Arthropoda</taxon>
        <taxon>Hexapoda</taxon>
        <taxon>Insecta</taxon>
        <taxon>Pterygota</taxon>
        <taxon>Neoptera</taxon>
        <taxon>Endopterygota</taxon>
        <taxon>Lepidoptera</taxon>
        <taxon>Glossata</taxon>
        <taxon>Ditrysia</taxon>
        <taxon>Pyraloidea</taxon>
        <taxon>Crambidae</taxon>
        <taxon>Crambinae</taxon>
        <taxon>Chilo</taxon>
    </lineage>
</organism>